<organism evidence="1 2">
    <name type="scientific">Talaromyces proteolyticus</name>
    <dbReference type="NCBI Taxonomy" id="1131652"/>
    <lineage>
        <taxon>Eukaryota</taxon>
        <taxon>Fungi</taxon>
        <taxon>Dikarya</taxon>
        <taxon>Ascomycota</taxon>
        <taxon>Pezizomycotina</taxon>
        <taxon>Eurotiomycetes</taxon>
        <taxon>Eurotiomycetidae</taxon>
        <taxon>Eurotiales</taxon>
        <taxon>Trichocomaceae</taxon>
        <taxon>Talaromyces</taxon>
        <taxon>Talaromyces sect. Bacilispori</taxon>
    </lineage>
</organism>
<dbReference type="GeneID" id="70244451"/>
<keyword evidence="2" id="KW-1185">Reference proteome</keyword>
<name>A0AAD4KTC0_9EURO</name>
<dbReference type="EMBL" id="JAJTJA010000007">
    <property type="protein sequence ID" value="KAH8696480.1"/>
    <property type="molecule type" value="Genomic_DNA"/>
</dbReference>
<dbReference type="RefSeq" id="XP_046071416.1">
    <property type="nucleotide sequence ID" value="XM_046214164.1"/>
</dbReference>
<accession>A0AAD4KTC0</accession>
<comment type="caution">
    <text evidence="1">The sequence shown here is derived from an EMBL/GenBank/DDBJ whole genome shotgun (WGS) entry which is preliminary data.</text>
</comment>
<protein>
    <submittedName>
        <fullName evidence="1">Uncharacterized protein</fullName>
    </submittedName>
</protein>
<sequence>MVLYKPMITSDKDLPKLLGTPAKQVKWAKKLVIERLGITAKHVYNPPMQGMFSKTIFVTLKDDSEMVIQLGTEALDVDTFTTARGALGAYVTDSSALIDEELESVGAWAYTFTLMPGKAWCLGVAGQGPEGRITINKLLGHVFRRAISPVTVMMLLGTKLDHI</sequence>
<evidence type="ECO:0000313" key="1">
    <source>
        <dbReference type="EMBL" id="KAH8696480.1"/>
    </source>
</evidence>
<dbReference type="AlphaFoldDB" id="A0AAD4KTC0"/>
<reference evidence="1" key="1">
    <citation type="submission" date="2021-12" db="EMBL/GenBank/DDBJ databases">
        <title>Convergent genome expansion in fungi linked to evolution of root-endophyte symbiosis.</title>
        <authorList>
            <consortium name="DOE Joint Genome Institute"/>
            <person name="Ke Y.-H."/>
            <person name="Bonito G."/>
            <person name="Liao H.-L."/>
            <person name="Looney B."/>
            <person name="Rojas-Flechas A."/>
            <person name="Nash J."/>
            <person name="Hameed K."/>
            <person name="Schadt C."/>
            <person name="Martin F."/>
            <person name="Crous P.W."/>
            <person name="Miettinen O."/>
            <person name="Magnuson J.K."/>
            <person name="Labbe J."/>
            <person name="Jacobson D."/>
            <person name="Doktycz M.J."/>
            <person name="Veneault-Fourrey C."/>
            <person name="Kuo A."/>
            <person name="Mondo S."/>
            <person name="Calhoun S."/>
            <person name="Riley R."/>
            <person name="Ohm R."/>
            <person name="LaButti K."/>
            <person name="Andreopoulos B."/>
            <person name="Pangilinan J."/>
            <person name="Nolan M."/>
            <person name="Tritt A."/>
            <person name="Clum A."/>
            <person name="Lipzen A."/>
            <person name="Daum C."/>
            <person name="Barry K."/>
            <person name="Grigoriev I.V."/>
            <person name="Vilgalys R."/>
        </authorList>
    </citation>
    <scope>NUCLEOTIDE SEQUENCE</scope>
    <source>
        <strain evidence="1">PMI_201</strain>
    </source>
</reference>
<gene>
    <name evidence="1" type="ORF">BGW36DRAFT_360314</name>
</gene>
<evidence type="ECO:0000313" key="2">
    <source>
        <dbReference type="Proteomes" id="UP001201262"/>
    </source>
</evidence>
<dbReference type="Proteomes" id="UP001201262">
    <property type="component" value="Unassembled WGS sequence"/>
</dbReference>
<proteinExistence type="predicted"/>